<dbReference type="InterPro" id="IPR022367">
    <property type="entry name" value="2-oxoacid/accept_OxRdtase_asu"/>
</dbReference>
<dbReference type="InterPro" id="IPR002869">
    <property type="entry name" value="Pyrv_flavodox_OxRed_cen"/>
</dbReference>
<feature type="domain" description="Pyruvate flavodoxin/ferredoxin oxidoreductase pyrimidine binding" evidence="3">
    <location>
        <begin position="229"/>
        <end position="392"/>
    </location>
</feature>
<dbReference type="InterPro" id="IPR029061">
    <property type="entry name" value="THDP-binding"/>
</dbReference>
<dbReference type="Gene3D" id="3.40.50.920">
    <property type="match status" value="1"/>
</dbReference>
<dbReference type="AlphaFoldDB" id="A0A2K3UX83"/>
<dbReference type="InterPro" id="IPR002880">
    <property type="entry name" value="Pyrv_Fd/Flavodoxin_OxRdtase_N"/>
</dbReference>
<dbReference type="PANTHER" id="PTHR32154">
    <property type="entry name" value="PYRUVATE-FLAVODOXIN OXIDOREDUCTASE-RELATED"/>
    <property type="match status" value="1"/>
</dbReference>
<accession>A0A2K3UX83</accession>
<dbReference type="NCBIfam" id="TIGR03710">
    <property type="entry name" value="OAFO_sf"/>
    <property type="match status" value="1"/>
</dbReference>
<dbReference type="GO" id="GO:0016903">
    <property type="term" value="F:oxidoreductase activity, acting on the aldehyde or oxo group of donors"/>
    <property type="evidence" value="ECO:0007669"/>
    <property type="project" value="InterPro"/>
</dbReference>
<evidence type="ECO:0000313" key="4">
    <source>
        <dbReference type="EMBL" id="PNY81146.1"/>
    </source>
</evidence>
<reference evidence="4 5" key="1">
    <citation type="submission" date="2018-01" db="EMBL/GenBank/DDBJ databases">
        <title>Deinococcus koreensis sp. nov., a radiation-resistant bacterium isolated from river water.</title>
        <authorList>
            <person name="Choi A."/>
        </authorList>
    </citation>
    <scope>NUCLEOTIDE SEQUENCE [LARGE SCALE GENOMIC DNA]</scope>
    <source>
        <strain evidence="4 5">SJW1-2</strain>
    </source>
</reference>
<dbReference type="OrthoDB" id="9794954at2"/>
<evidence type="ECO:0000259" key="3">
    <source>
        <dbReference type="Pfam" id="PF01855"/>
    </source>
</evidence>
<dbReference type="Proteomes" id="UP000236379">
    <property type="component" value="Unassembled WGS sequence"/>
</dbReference>
<dbReference type="InterPro" id="IPR050722">
    <property type="entry name" value="Pyruvate:ferred/Flavod_OxRd"/>
</dbReference>
<protein>
    <submittedName>
        <fullName evidence="4">2-oxoacid:acceptor oxidoreductase subunit alpha</fullName>
    </submittedName>
</protein>
<evidence type="ECO:0000313" key="5">
    <source>
        <dbReference type="Proteomes" id="UP000236379"/>
    </source>
</evidence>
<dbReference type="SUPFAM" id="SSF52518">
    <property type="entry name" value="Thiamin diphosphate-binding fold (THDP-binding)"/>
    <property type="match status" value="1"/>
</dbReference>
<feature type="domain" description="Pyruvate/ketoisovalerate oxidoreductase catalytic" evidence="2">
    <location>
        <begin position="30"/>
        <end position="193"/>
    </location>
</feature>
<proteinExistence type="predicted"/>
<dbReference type="FunFam" id="3.40.50.970:FF:000022">
    <property type="entry name" value="2-oxoglutarate ferredoxin oxidoreductase alpha subunit"/>
    <property type="match status" value="1"/>
</dbReference>
<dbReference type="EMBL" id="PPPD01000001">
    <property type="protein sequence ID" value="PNY81146.1"/>
    <property type="molecule type" value="Genomic_DNA"/>
</dbReference>
<dbReference type="InterPro" id="IPR019752">
    <property type="entry name" value="Pyrv/ketoisovalerate_OxRed_cat"/>
</dbReference>
<keyword evidence="1" id="KW-0560">Oxidoreductase</keyword>
<keyword evidence="5" id="KW-1185">Reference proteome</keyword>
<comment type="caution">
    <text evidence="4">The sequence shown here is derived from an EMBL/GenBank/DDBJ whole genome shotgun (WGS) entry which is preliminary data.</text>
</comment>
<dbReference type="Gene3D" id="3.40.50.970">
    <property type="match status" value="1"/>
</dbReference>
<organism evidence="4 5">
    <name type="scientific">Deinococcus koreensis</name>
    <dbReference type="NCBI Taxonomy" id="2054903"/>
    <lineage>
        <taxon>Bacteria</taxon>
        <taxon>Thermotogati</taxon>
        <taxon>Deinococcota</taxon>
        <taxon>Deinococci</taxon>
        <taxon>Deinococcales</taxon>
        <taxon>Deinococcaceae</taxon>
        <taxon>Deinococcus</taxon>
    </lineage>
</organism>
<name>A0A2K3UX83_9DEIO</name>
<dbReference type="Pfam" id="PF01558">
    <property type="entry name" value="POR"/>
    <property type="match status" value="1"/>
</dbReference>
<evidence type="ECO:0000259" key="2">
    <source>
        <dbReference type="Pfam" id="PF01558"/>
    </source>
</evidence>
<dbReference type="Pfam" id="PF01855">
    <property type="entry name" value="POR_N"/>
    <property type="match status" value="1"/>
</dbReference>
<dbReference type="PANTHER" id="PTHR32154:SF29">
    <property type="entry name" value="BLR6743 PROTEIN"/>
    <property type="match status" value="1"/>
</dbReference>
<dbReference type="SUPFAM" id="SSF53323">
    <property type="entry name" value="Pyruvate-ferredoxin oxidoreductase, PFOR, domain III"/>
    <property type="match status" value="1"/>
</dbReference>
<dbReference type="InterPro" id="IPR009014">
    <property type="entry name" value="Transketo_C/PFOR_II"/>
</dbReference>
<dbReference type="Gene3D" id="3.40.920.10">
    <property type="entry name" value="Pyruvate-ferredoxin oxidoreductase, PFOR, domain III"/>
    <property type="match status" value="1"/>
</dbReference>
<sequence length="617" mass="66725">MTHPAPRQGPRPGLDPVINDFTIQVATVNGSGSQTANATLVDALFHMGLPVNAKNVFPSNIKGLPTWYSIRVSGEGFTARRDDPEILVAFNAKTLDEDLRALPPGGVMFYPDHLKPAAPRDDVSLYALPANAIMKEQEVDVKFRDRMANLVYVGALAQVLGIEMTAIHDYLTRNFAGKPKVVGANYDIAVAAFEWCAVNLTKTDPYTLRRMDATAGKILIDGNTAAALGAIYGGCTVVSWYPITPATSLAEGLIEWMPKLRQDSETGKATFAIVQAEDELAAIGMLVGAGWAGARAMTSTSGPGLSLMAEFAGYAYFAEVPLVIWNVQRMGPSTGLPTRVSQGDLLSTYYLSHGDTRHVILLPATPAECFEFGWRAFDIADELQTPVFVNSDLDLGMNAWMSEPFTYPEQPMKRGKVLSAEDIVALGGRFGRYQDEDGSGVGPRTLPGNDAMGAAYFTRGTGHTELATYSERPEDWQRNLARLDRKHEHARTVVPEPVVSGEGADTGIIAMGSTHPAIVEGRVMLEREGVDTDSLRVRALPFSPAVRAFIAAHERTVVVEMNQHGQLAILLRTEYPEFATRILSVAHCDGLPLTGAFVAARVKAALPSPTRPEEVNA</sequence>
<dbReference type="GO" id="GO:0006979">
    <property type="term" value="P:response to oxidative stress"/>
    <property type="evidence" value="ECO:0007669"/>
    <property type="project" value="TreeGrafter"/>
</dbReference>
<gene>
    <name evidence="4" type="ORF">CVO96_06925</name>
</gene>
<evidence type="ECO:0000256" key="1">
    <source>
        <dbReference type="ARBA" id="ARBA00023002"/>
    </source>
</evidence>
<dbReference type="CDD" id="cd07034">
    <property type="entry name" value="TPP_PYR_PFOR_IOR-alpha_like"/>
    <property type="match status" value="1"/>
</dbReference>
<dbReference type="SUPFAM" id="SSF52922">
    <property type="entry name" value="TK C-terminal domain-like"/>
    <property type="match status" value="1"/>
</dbReference>